<evidence type="ECO:0000256" key="2">
    <source>
        <dbReference type="SAM" id="Phobius"/>
    </source>
</evidence>
<evidence type="ECO:0000256" key="1">
    <source>
        <dbReference type="SAM" id="MobiDB-lite"/>
    </source>
</evidence>
<evidence type="ECO:0000313" key="3">
    <source>
        <dbReference type="EMBL" id="ROT63884.1"/>
    </source>
</evidence>
<keyword evidence="2" id="KW-1133">Transmembrane helix</keyword>
<comment type="caution">
    <text evidence="3">The sequence shown here is derived from an EMBL/GenBank/DDBJ whole genome shotgun (WGS) entry which is preliminary data.</text>
</comment>
<accession>A0A423SIA3</accession>
<gene>
    <name evidence="3" type="ORF">C7M84_018201</name>
</gene>
<keyword evidence="2" id="KW-0472">Membrane</keyword>
<feature type="region of interest" description="Disordered" evidence="1">
    <location>
        <begin position="1"/>
        <end position="23"/>
    </location>
</feature>
<dbReference type="AlphaFoldDB" id="A0A423SIA3"/>
<reference evidence="3 4" key="1">
    <citation type="submission" date="2018-04" db="EMBL/GenBank/DDBJ databases">
        <authorList>
            <person name="Zhang X."/>
            <person name="Yuan J."/>
            <person name="Li F."/>
            <person name="Xiang J."/>
        </authorList>
    </citation>
    <scope>NUCLEOTIDE SEQUENCE [LARGE SCALE GENOMIC DNA]</scope>
    <source>
        <tissue evidence="3">Muscle</tissue>
    </source>
</reference>
<name>A0A423SIA3_PENVA</name>
<dbReference type="Proteomes" id="UP000283509">
    <property type="component" value="Unassembled WGS sequence"/>
</dbReference>
<organism evidence="3 4">
    <name type="scientific">Penaeus vannamei</name>
    <name type="common">Whiteleg shrimp</name>
    <name type="synonym">Litopenaeus vannamei</name>
    <dbReference type="NCBI Taxonomy" id="6689"/>
    <lineage>
        <taxon>Eukaryota</taxon>
        <taxon>Metazoa</taxon>
        <taxon>Ecdysozoa</taxon>
        <taxon>Arthropoda</taxon>
        <taxon>Crustacea</taxon>
        <taxon>Multicrustacea</taxon>
        <taxon>Malacostraca</taxon>
        <taxon>Eumalacostraca</taxon>
        <taxon>Eucarida</taxon>
        <taxon>Decapoda</taxon>
        <taxon>Dendrobranchiata</taxon>
        <taxon>Penaeoidea</taxon>
        <taxon>Penaeidae</taxon>
        <taxon>Penaeus</taxon>
    </lineage>
</organism>
<proteinExistence type="predicted"/>
<sequence length="486" mass="52537">MRVAREKAPSSPQGALSSDGRLSGVRAPCHDHSPVRGGFNKGPFITSCQSIYISSQSESSPTLPFLAPALLSPSSSPPRSLSASLCWPPFRRLLFSGHLFNIYFPNYFLFSSSFSLLLFFSFPLFPLLSLFGPSLSTPILHSFLSSPSLAPPSSRFLLPPPLLPPLLLSPSFFPPLFSPLLLSSPHALLALPSLSLSSLVSSSPARSPSYCLSLLSSGASPSLSRLVLSSSFRLLLVGSFSLRSATLVSFSSLLLRALKHLCPSESRSLLSSLPVSLSLAVALLSCVCVWSVPLLPPPCSSLSLRRSYSLFLSHSPLLFSSRSRSLSLSWVPLFSSPLSLCSLSLFSLSSLDVSLALLSLSLLSLSLSVSLSLYSLAPLFSLSPLLSSLAWPRRCGQGGGCGLSACRVPCCFSGVAPRLRLFPLFSASKARGDHNSRHLLALARHYQRRHRRWSGMMSRGIKQRDVRPAWNSRKYIHQAGRHLSRA</sequence>
<evidence type="ECO:0000313" key="4">
    <source>
        <dbReference type="Proteomes" id="UP000283509"/>
    </source>
</evidence>
<protein>
    <submittedName>
        <fullName evidence="3">Uncharacterized protein</fullName>
    </submittedName>
</protein>
<keyword evidence="2" id="KW-0812">Transmembrane</keyword>
<reference evidence="3 4" key="2">
    <citation type="submission" date="2019-01" db="EMBL/GenBank/DDBJ databases">
        <title>The decoding of complex shrimp genome reveals the adaptation for benthos swimmer, frequently molting mechanism and breeding impact on genome.</title>
        <authorList>
            <person name="Sun Y."/>
            <person name="Gao Y."/>
            <person name="Yu Y."/>
        </authorList>
    </citation>
    <scope>NUCLEOTIDE SEQUENCE [LARGE SCALE GENOMIC DNA]</scope>
    <source>
        <tissue evidence="3">Muscle</tissue>
    </source>
</reference>
<dbReference type="EMBL" id="QCYY01003360">
    <property type="protein sequence ID" value="ROT63884.1"/>
    <property type="molecule type" value="Genomic_DNA"/>
</dbReference>
<keyword evidence="4" id="KW-1185">Reference proteome</keyword>
<feature type="transmembrane region" description="Helical" evidence="2">
    <location>
        <begin position="107"/>
        <end position="128"/>
    </location>
</feature>